<feature type="region of interest" description="Disordered" evidence="1">
    <location>
        <begin position="1"/>
        <end position="37"/>
    </location>
</feature>
<evidence type="ECO:0000256" key="1">
    <source>
        <dbReference type="SAM" id="MobiDB-lite"/>
    </source>
</evidence>
<accession>A0A6J8C4V2</accession>
<dbReference type="OrthoDB" id="66369at2759"/>
<feature type="region of interest" description="Disordered" evidence="1">
    <location>
        <begin position="331"/>
        <end position="359"/>
    </location>
</feature>
<reference evidence="2 3" key="1">
    <citation type="submission" date="2020-06" db="EMBL/GenBank/DDBJ databases">
        <authorList>
            <person name="Li R."/>
            <person name="Bekaert M."/>
        </authorList>
    </citation>
    <scope>NUCLEOTIDE SEQUENCE [LARGE SCALE GENOMIC DNA]</scope>
    <source>
        <strain evidence="3">wild</strain>
    </source>
</reference>
<dbReference type="Proteomes" id="UP000507470">
    <property type="component" value="Unassembled WGS sequence"/>
</dbReference>
<protein>
    <submittedName>
        <fullName evidence="2">Uncharacterized protein</fullName>
    </submittedName>
</protein>
<name>A0A6J8C4V2_MYTCO</name>
<sequence length="359" mass="40226">MGSGASTLTPPSSPESESPVTVRRHARSSQAVNQNNRHLIRTNEVAPIIIHNCREEFQHVSDFKEPIVFGSIADNMPEHALIKMDGEEEWSDWSDTDLLKIHNYYELNGGQSTDEPHHTTSASQNQHTKSPGNGDNESNHCLSEESESGPSNISSEQSSSTIRDRPSQHDDIPGNGRNETNACRSNTSEIELSSTLTEQSSANTTKDISGENQDENMQIGPESTQVQHEDVQSNHQSILLNNKTTAETSEHRTLAGYTSNDSSNDDTPLIKLTKNKHRLKKQDALRKSALKRLLNAKRYINNVRDKRTKASNMTPVPRKKLYHFRKRQILMKQTPMPTSDLSDDSGDELYKQSNLQTQT</sequence>
<dbReference type="AlphaFoldDB" id="A0A6J8C4V2"/>
<proteinExistence type="predicted"/>
<feature type="compositionally biased region" description="Polar residues" evidence="1">
    <location>
        <begin position="177"/>
        <end position="211"/>
    </location>
</feature>
<dbReference type="EMBL" id="CACVKT020004752">
    <property type="protein sequence ID" value="CAC5391408.1"/>
    <property type="molecule type" value="Genomic_DNA"/>
</dbReference>
<evidence type="ECO:0000313" key="2">
    <source>
        <dbReference type="EMBL" id="CAC5391408.1"/>
    </source>
</evidence>
<feature type="compositionally biased region" description="Low complexity" evidence="1">
    <location>
        <begin position="148"/>
        <end position="160"/>
    </location>
</feature>
<evidence type="ECO:0000313" key="3">
    <source>
        <dbReference type="Proteomes" id="UP000507470"/>
    </source>
</evidence>
<feature type="compositionally biased region" description="Basic and acidic residues" evidence="1">
    <location>
        <begin position="162"/>
        <end position="172"/>
    </location>
</feature>
<feature type="compositionally biased region" description="Polar residues" evidence="1">
    <location>
        <begin position="109"/>
        <end position="141"/>
    </location>
</feature>
<feature type="region of interest" description="Disordered" evidence="1">
    <location>
        <begin position="109"/>
        <end position="224"/>
    </location>
</feature>
<gene>
    <name evidence="2" type="ORF">MCOR_26420</name>
</gene>
<feature type="compositionally biased region" description="Polar residues" evidence="1">
    <location>
        <begin position="28"/>
        <end position="37"/>
    </location>
</feature>
<keyword evidence="3" id="KW-1185">Reference proteome</keyword>
<organism evidence="2 3">
    <name type="scientific">Mytilus coruscus</name>
    <name type="common">Sea mussel</name>
    <dbReference type="NCBI Taxonomy" id="42192"/>
    <lineage>
        <taxon>Eukaryota</taxon>
        <taxon>Metazoa</taxon>
        <taxon>Spiralia</taxon>
        <taxon>Lophotrochozoa</taxon>
        <taxon>Mollusca</taxon>
        <taxon>Bivalvia</taxon>
        <taxon>Autobranchia</taxon>
        <taxon>Pteriomorphia</taxon>
        <taxon>Mytilida</taxon>
        <taxon>Mytiloidea</taxon>
        <taxon>Mytilidae</taxon>
        <taxon>Mytilinae</taxon>
        <taxon>Mytilus</taxon>
    </lineage>
</organism>